<dbReference type="GO" id="GO:0000155">
    <property type="term" value="F:phosphorelay sensor kinase activity"/>
    <property type="evidence" value="ECO:0007669"/>
    <property type="project" value="InterPro"/>
</dbReference>
<dbReference type="CDD" id="cd17546">
    <property type="entry name" value="REC_hyHK_CKI1_RcsC-like"/>
    <property type="match status" value="1"/>
</dbReference>
<dbReference type="CDD" id="cd16922">
    <property type="entry name" value="HATPase_EvgS-ArcB-TorS-like"/>
    <property type="match status" value="1"/>
</dbReference>
<dbReference type="InterPro" id="IPR004358">
    <property type="entry name" value="Sig_transdc_His_kin-like_C"/>
</dbReference>
<name>A0A2S7WXA4_9FLAO</name>
<dbReference type="SUPFAM" id="SSF47384">
    <property type="entry name" value="Homodimeric domain of signal transducing histidine kinase"/>
    <property type="match status" value="1"/>
</dbReference>
<feature type="domain" description="Response regulatory" evidence="8">
    <location>
        <begin position="390"/>
        <end position="507"/>
    </location>
</feature>
<dbReference type="PANTHER" id="PTHR45339:SF1">
    <property type="entry name" value="HYBRID SIGNAL TRANSDUCTION HISTIDINE KINASE J"/>
    <property type="match status" value="1"/>
</dbReference>
<comment type="caution">
    <text evidence="9">The sequence shown here is derived from an EMBL/GenBank/DDBJ whole genome shotgun (WGS) entry which is preliminary data.</text>
</comment>
<dbReference type="PRINTS" id="PR00344">
    <property type="entry name" value="BCTRLSENSOR"/>
</dbReference>
<evidence type="ECO:0000313" key="9">
    <source>
        <dbReference type="EMBL" id="PQJ82225.1"/>
    </source>
</evidence>
<dbReference type="SUPFAM" id="SSF55874">
    <property type="entry name" value="ATPase domain of HSP90 chaperone/DNA topoisomerase II/histidine kinase"/>
    <property type="match status" value="1"/>
</dbReference>
<dbReference type="RefSeq" id="WP_105020797.1">
    <property type="nucleotide sequence ID" value="NZ_MSCM01000001.1"/>
</dbReference>
<dbReference type="Gene3D" id="3.30.565.10">
    <property type="entry name" value="Histidine kinase-like ATPase, C-terminal domain"/>
    <property type="match status" value="1"/>
</dbReference>
<keyword evidence="4" id="KW-0902">Two-component regulatory system</keyword>
<dbReference type="SMART" id="SM00387">
    <property type="entry name" value="HATPase_c"/>
    <property type="match status" value="1"/>
</dbReference>
<dbReference type="SMART" id="SM00448">
    <property type="entry name" value="REC"/>
    <property type="match status" value="1"/>
</dbReference>
<gene>
    <name evidence="9" type="ORF">BTO16_06390</name>
</gene>
<evidence type="ECO:0000256" key="3">
    <source>
        <dbReference type="ARBA" id="ARBA00022553"/>
    </source>
</evidence>
<dbReference type="PROSITE" id="PS50109">
    <property type="entry name" value="HIS_KIN"/>
    <property type="match status" value="1"/>
</dbReference>
<sequence>MTISKIEHFFIEVTTNHAAVVTKIVSGKFAFNEFELHQSIYAVCPFLEGTLEALKINDPFLMEAMVVVSDNKEYNVDVELLKSDKEVFVLIHNRTNVYKYASQLNQNRNDLFFLKRELNEKNIELDKLRKIADKANEEKSRFLAMMSHEVRNPLNVILGYTELINEEEVSKKVKEHLKYLTISGKNLKVIVDDILDLSRVEAGKLQLSNSPIELIAIIEQLKNNYKSSHRDLDINLMFSCSKKLPKFVLGDDVRLLQILTNLINNSIKFTQKGTVSTFVDLISLDKKNVKISFKVTDTGRGMTKSQAASVFEEYQQNELDDNRIHKGAGLGLAIVKRLVSAMNGTISVTSKIDVGTTFQIDIPFQIDDSIFDEENLSEEIIEKNYIVGSKILVADDNFLNRTIVAHILKKEKANYTLVKDGLEALLEMQKETFDLVLLDINMPNLSGEDLIKQKLAYQKSNSKTPILALTGNSSVQDIKGYLKIGFKDVIPKPFTSVQFVSLLNKNLSSKV</sequence>
<dbReference type="CDD" id="cd00082">
    <property type="entry name" value="HisKA"/>
    <property type="match status" value="1"/>
</dbReference>
<dbReference type="Pfam" id="PF00512">
    <property type="entry name" value="HisKA"/>
    <property type="match status" value="1"/>
</dbReference>
<feature type="modified residue" description="4-aspartylphosphate" evidence="5">
    <location>
        <position position="439"/>
    </location>
</feature>
<dbReference type="InterPro" id="IPR036890">
    <property type="entry name" value="HATPase_C_sf"/>
</dbReference>
<organism evidence="9 10">
    <name type="scientific">Polaribacter glomeratus</name>
    <dbReference type="NCBI Taxonomy" id="102"/>
    <lineage>
        <taxon>Bacteria</taxon>
        <taxon>Pseudomonadati</taxon>
        <taxon>Bacteroidota</taxon>
        <taxon>Flavobacteriia</taxon>
        <taxon>Flavobacteriales</taxon>
        <taxon>Flavobacteriaceae</taxon>
    </lineage>
</organism>
<dbReference type="InterPro" id="IPR036097">
    <property type="entry name" value="HisK_dim/P_sf"/>
</dbReference>
<dbReference type="FunFam" id="3.30.565.10:FF:000010">
    <property type="entry name" value="Sensor histidine kinase RcsC"/>
    <property type="match status" value="1"/>
</dbReference>
<dbReference type="InterPro" id="IPR003661">
    <property type="entry name" value="HisK_dim/P_dom"/>
</dbReference>
<evidence type="ECO:0000259" key="8">
    <source>
        <dbReference type="PROSITE" id="PS50110"/>
    </source>
</evidence>
<reference evidence="9 10" key="1">
    <citation type="submission" date="2016-12" db="EMBL/GenBank/DDBJ databases">
        <title>Trade-off between light-utilization and light-protection in marine flavobacteria.</title>
        <authorList>
            <person name="Kumagai Y."/>
            <person name="Yoshizawa S."/>
            <person name="Kogure K."/>
            <person name="Iwasaki W."/>
        </authorList>
    </citation>
    <scope>NUCLEOTIDE SEQUENCE [LARGE SCALE GENOMIC DNA]</scope>
    <source>
        <strain evidence="9 10">ATCC 43844</strain>
    </source>
</reference>
<dbReference type="InterPro" id="IPR005467">
    <property type="entry name" value="His_kinase_dom"/>
</dbReference>
<dbReference type="InterPro" id="IPR001789">
    <property type="entry name" value="Sig_transdc_resp-reg_receiver"/>
</dbReference>
<dbReference type="AlphaFoldDB" id="A0A2S7WXA4"/>
<dbReference type="EMBL" id="MSCM01000001">
    <property type="protein sequence ID" value="PQJ82225.1"/>
    <property type="molecule type" value="Genomic_DNA"/>
</dbReference>
<keyword evidence="6" id="KW-0175">Coiled coil</keyword>
<dbReference type="Proteomes" id="UP000239068">
    <property type="component" value="Unassembled WGS sequence"/>
</dbReference>
<protein>
    <recommendedName>
        <fullName evidence="2">histidine kinase</fullName>
        <ecNumber evidence="2">2.7.13.3</ecNumber>
    </recommendedName>
</protein>
<dbReference type="InterPro" id="IPR011006">
    <property type="entry name" value="CheY-like_superfamily"/>
</dbReference>
<dbReference type="InterPro" id="IPR003594">
    <property type="entry name" value="HATPase_dom"/>
</dbReference>
<dbReference type="Pfam" id="PF02518">
    <property type="entry name" value="HATPase_c"/>
    <property type="match status" value="1"/>
</dbReference>
<proteinExistence type="predicted"/>
<feature type="coiled-coil region" evidence="6">
    <location>
        <begin position="111"/>
        <end position="138"/>
    </location>
</feature>
<dbReference type="Gene3D" id="1.10.287.130">
    <property type="match status" value="1"/>
</dbReference>
<dbReference type="SUPFAM" id="SSF52172">
    <property type="entry name" value="CheY-like"/>
    <property type="match status" value="1"/>
</dbReference>
<dbReference type="EC" id="2.7.13.3" evidence="2"/>
<keyword evidence="3 5" id="KW-0597">Phosphoprotein</keyword>
<dbReference type="Gene3D" id="3.40.50.2300">
    <property type="match status" value="1"/>
</dbReference>
<accession>A0A2S7WXA4</accession>
<evidence type="ECO:0000256" key="1">
    <source>
        <dbReference type="ARBA" id="ARBA00000085"/>
    </source>
</evidence>
<dbReference type="OrthoDB" id="9811889at2"/>
<evidence type="ECO:0000256" key="6">
    <source>
        <dbReference type="SAM" id="Coils"/>
    </source>
</evidence>
<keyword evidence="10" id="KW-1185">Reference proteome</keyword>
<feature type="domain" description="Histidine kinase" evidence="7">
    <location>
        <begin position="145"/>
        <end position="366"/>
    </location>
</feature>
<dbReference type="SMART" id="SM00388">
    <property type="entry name" value="HisKA"/>
    <property type="match status" value="1"/>
</dbReference>
<evidence type="ECO:0000256" key="2">
    <source>
        <dbReference type="ARBA" id="ARBA00012438"/>
    </source>
</evidence>
<evidence type="ECO:0000313" key="10">
    <source>
        <dbReference type="Proteomes" id="UP000239068"/>
    </source>
</evidence>
<evidence type="ECO:0000259" key="7">
    <source>
        <dbReference type="PROSITE" id="PS50109"/>
    </source>
</evidence>
<dbReference type="PANTHER" id="PTHR45339">
    <property type="entry name" value="HYBRID SIGNAL TRANSDUCTION HISTIDINE KINASE J"/>
    <property type="match status" value="1"/>
</dbReference>
<dbReference type="PROSITE" id="PS50110">
    <property type="entry name" value="RESPONSE_REGULATORY"/>
    <property type="match status" value="1"/>
</dbReference>
<evidence type="ECO:0000256" key="4">
    <source>
        <dbReference type="ARBA" id="ARBA00023012"/>
    </source>
</evidence>
<dbReference type="Pfam" id="PF00072">
    <property type="entry name" value="Response_reg"/>
    <property type="match status" value="1"/>
</dbReference>
<evidence type="ECO:0000256" key="5">
    <source>
        <dbReference type="PROSITE-ProRule" id="PRU00169"/>
    </source>
</evidence>
<comment type="catalytic activity">
    <reaction evidence="1">
        <text>ATP + protein L-histidine = ADP + protein N-phospho-L-histidine.</text>
        <dbReference type="EC" id="2.7.13.3"/>
    </reaction>
</comment>